<feature type="domain" description="Methyl-accepting transducer" evidence="7">
    <location>
        <begin position="272"/>
        <end position="501"/>
    </location>
</feature>
<dbReference type="GeneID" id="69973043"/>
<keyword evidence="6" id="KW-0812">Transmembrane</keyword>
<dbReference type="InterPro" id="IPR004090">
    <property type="entry name" value="Chemotax_Me-accpt_rcpt"/>
</dbReference>
<dbReference type="Proteomes" id="UP000019146">
    <property type="component" value="Plasmid unnamed"/>
</dbReference>
<accession>A0A0P0RKW8</accession>
<dbReference type="CDD" id="cd06225">
    <property type="entry name" value="HAMP"/>
    <property type="match status" value="1"/>
</dbReference>
<comment type="similarity">
    <text evidence="3">Belongs to the methyl-accepting chemotaxis (MCP) protein family.</text>
</comment>
<dbReference type="SMART" id="SM00283">
    <property type="entry name" value="MA"/>
    <property type="match status" value="1"/>
</dbReference>
<dbReference type="InterPro" id="IPR051310">
    <property type="entry name" value="MCP_chemotaxis"/>
</dbReference>
<evidence type="ECO:0000256" key="5">
    <source>
        <dbReference type="SAM" id="MobiDB-lite"/>
    </source>
</evidence>
<dbReference type="InterPro" id="IPR003660">
    <property type="entry name" value="HAMP_dom"/>
</dbReference>
<dbReference type="RefSeq" id="WP_035995843.1">
    <property type="nucleotide sequence ID" value="NZ_CP012748.1"/>
</dbReference>
<dbReference type="Pfam" id="PF12729">
    <property type="entry name" value="4HB_MCP_1"/>
    <property type="match status" value="1"/>
</dbReference>
<evidence type="ECO:0000313" key="9">
    <source>
        <dbReference type="EMBL" id="ALL69476.1"/>
    </source>
</evidence>
<name>A0A0P0RKW8_9BURK</name>
<dbReference type="Gene3D" id="1.10.287.950">
    <property type="entry name" value="Methyl-accepting chemotaxis protein"/>
    <property type="match status" value="1"/>
</dbReference>
<feature type="compositionally biased region" description="Low complexity" evidence="5">
    <location>
        <begin position="277"/>
        <end position="286"/>
    </location>
</feature>
<sequence>MTFLNTLKIGPRLGAGFAIVLLLLCAIGGVGLLQSSRIYEGTHRIGSDWLPSVETLGTMRSHADDVRRLSLRELLSTDADQIRTTRAQHADAVTAYAQSLNAYSTLISSPEEQQLYDGIKSSWASYLEVDQKIEKLIDAGEASAAEARQVAAGEASTRFTTTLDQIDSDIKLNHQGSVEEVAKAGDAFHSARIWTVVLSALALLAGAFIAVVTTRSIVGPLRRSVEVAETVARGDLTAAIDVDGADELSQLLGALHHMNERLQDTVSRVRSSSESIAAGSSQIAAGNTDLSQRTEEQAASLEETAASMEELTATVRQNAENATQGNALAARASETAARGGEVVSRVVDTMHGISTSSQQVAQIISVIEGIAFQTNILALNAAVEAARAGEQGRGFAVVAGEVRTLAQRSAAAAKEIKDLIGESVSRVNSGTALVDEAGRTMGEIVQSVRQVSDLMGEISAASGEQHRGIEQVNVAISQMDEVTQQNAALVEQASAATQSMASQAATLRELVSVFRLPGGQQANAMRAAPTPSQAVARAAVAAPRKTTDAASAKPLAAQLPNAEKTAASRAEADWATF</sequence>
<evidence type="ECO:0000256" key="6">
    <source>
        <dbReference type="SAM" id="Phobius"/>
    </source>
</evidence>
<dbReference type="AlphaFoldDB" id="A0A0P0RKW8"/>
<gene>
    <name evidence="9" type="ORF">K788_0005039</name>
</gene>
<proteinExistence type="inferred from homology"/>
<evidence type="ECO:0000313" key="10">
    <source>
        <dbReference type="Proteomes" id="UP000019146"/>
    </source>
</evidence>
<dbReference type="SUPFAM" id="SSF58104">
    <property type="entry name" value="Methyl-accepting chemotaxis protein (MCP) signaling domain"/>
    <property type="match status" value="1"/>
</dbReference>
<dbReference type="FunFam" id="1.10.287.950:FF:000001">
    <property type="entry name" value="Methyl-accepting chemotaxis sensory transducer"/>
    <property type="match status" value="1"/>
</dbReference>
<dbReference type="Pfam" id="PF00672">
    <property type="entry name" value="HAMP"/>
    <property type="match status" value="1"/>
</dbReference>
<dbReference type="PROSITE" id="PS50885">
    <property type="entry name" value="HAMP"/>
    <property type="match status" value="1"/>
</dbReference>
<evidence type="ECO:0000256" key="4">
    <source>
        <dbReference type="PROSITE-ProRule" id="PRU00284"/>
    </source>
</evidence>
<dbReference type="Pfam" id="PF00015">
    <property type="entry name" value="MCPsignal"/>
    <property type="match status" value="1"/>
</dbReference>
<protein>
    <submittedName>
        <fullName evidence="9">Methyl-accepting chemotaxis protein I serine chemoreceptor protein</fullName>
    </submittedName>
</protein>
<keyword evidence="6" id="KW-0472">Membrane</keyword>
<evidence type="ECO:0000259" key="8">
    <source>
        <dbReference type="PROSITE" id="PS50885"/>
    </source>
</evidence>
<feature type="domain" description="HAMP" evidence="8">
    <location>
        <begin position="215"/>
        <end position="267"/>
    </location>
</feature>
<dbReference type="CDD" id="cd11386">
    <property type="entry name" value="MCP_signal"/>
    <property type="match status" value="1"/>
</dbReference>
<feature type="transmembrane region" description="Helical" evidence="6">
    <location>
        <begin position="193"/>
        <end position="213"/>
    </location>
</feature>
<organism evidence="9 10">
    <name type="scientific">Paraburkholderia caribensis MBA4</name>
    <dbReference type="NCBI Taxonomy" id="1323664"/>
    <lineage>
        <taxon>Bacteria</taxon>
        <taxon>Pseudomonadati</taxon>
        <taxon>Pseudomonadota</taxon>
        <taxon>Betaproteobacteria</taxon>
        <taxon>Burkholderiales</taxon>
        <taxon>Burkholderiaceae</taxon>
        <taxon>Paraburkholderia</taxon>
    </lineage>
</organism>
<evidence type="ECO:0000256" key="3">
    <source>
        <dbReference type="ARBA" id="ARBA00029447"/>
    </source>
</evidence>
<dbReference type="InterPro" id="IPR024478">
    <property type="entry name" value="HlyB_4HB_MCP"/>
</dbReference>
<dbReference type="PANTHER" id="PTHR43531:SF14">
    <property type="entry name" value="METHYL-ACCEPTING CHEMOTAXIS PROTEIN I-RELATED"/>
    <property type="match status" value="1"/>
</dbReference>
<keyword evidence="9" id="KW-0614">Plasmid</keyword>
<keyword evidence="2" id="KW-0488">Methylation</keyword>
<comment type="subcellular location">
    <subcellularLocation>
        <location evidence="1">Membrane</location>
    </subcellularLocation>
</comment>
<dbReference type="PANTHER" id="PTHR43531">
    <property type="entry name" value="PROTEIN ICFG"/>
    <property type="match status" value="1"/>
</dbReference>
<evidence type="ECO:0000256" key="1">
    <source>
        <dbReference type="ARBA" id="ARBA00004370"/>
    </source>
</evidence>
<dbReference type="GO" id="GO:0004888">
    <property type="term" value="F:transmembrane signaling receptor activity"/>
    <property type="evidence" value="ECO:0007669"/>
    <property type="project" value="InterPro"/>
</dbReference>
<dbReference type="InterPro" id="IPR004089">
    <property type="entry name" value="MCPsignal_dom"/>
</dbReference>
<evidence type="ECO:0000259" key="7">
    <source>
        <dbReference type="PROSITE" id="PS50111"/>
    </source>
</evidence>
<feature type="transmembrane region" description="Helical" evidence="6">
    <location>
        <begin position="12"/>
        <end position="33"/>
    </location>
</feature>
<dbReference type="KEGG" id="bcai:K788_0005039"/>
<dbReference type="GO" id="GO:0006935">
    <property type="term" value="P:chemotaxis"/>
    <property type="evidence" value="ECO:0007669"/>
    <property type="project" value="InterPro"/>
</dbReference>
<dbReference type="GO" id="GO:0005886">
    <property type="term" value="C:plasma membrane"/>
    <property type="evidence" value="ECO:0007669"/>
    <property type="project" value="TreeGrafter"/>
</dbReference>
<dbReference type="PRINTS" id="PR00260">
    <property type="entry name" value="CHEMTRNSDUCR"/>
</dbReference>
<dbReference type="InterPro" id="IPR047347">
    <property type="entry name" value="YvaQ-like_sensor"/>
</dbReference>
<geneLocation type="plasmid" evidence="10"/>
<evidence type="ECO:0000256" key="2">
    <source>
        <dbReference type="ARBA" id="ARBA00022481"/>
    </source>
</evidence>
<keyword evidence="6" id="KW-1133">Transmembrane helix</keyword>
<dbReference type="PROSITE" id="PS50111">
    <property type="entry name" value="CHEMOTAXIS_TRANSDUC_2"/>
    <property type="match status" value="1"/>
</dbReference>
<dbReference type="SMART" id="SM00304">
    <property type="entry name" value="HAMP"/>
    <property type="match status" value="1"/>
</dbReference>
<dbReference type="CDD" id="cd19411">
    <property type="entry name" value="MCP2201-like_sensor"/>
    <property type="match status" value="1"/>
</dbReference>
<reference evidence="9 10" key="1">
    <citation type="journal article" date="2014" name="Genome Announc.">
        <title>Draft Genome Sequence of the Haloacid-Degrading Burkholderia caribensis Strain MBA4.</title>
        <authorList>
            <person name="Pan Y."/>
            <person name="Kong K.F."/>
            <person name="Tsang J.S."/>
        </authorList>
    </citation>
    <scope>NUCLEOTIDE SEQUENCE [LARGE SCALE GENOMIC DNA]</scope>
    <source>
        <strain evidence="9 10">MBA4</strain>
        <plasmid evidence="10">Plasmid</plasmid>
    </source>
</reference>
<dbReference type="EMBL" id="CP012748">
    <property type="protein sequence ID" value="ALL69476.1"/>
    <property type="molecule type" value="Genomic_DNA"/>
</dbReference>
<keyword evidence="4" id="KW-0807">Transducer</keyword>
<feature type="region of interest" description="Disordered" evidence="5">
    <location>
        <begin position="277"/>
        <end position="296"/>
    </location>
</feature>
<dbReference type="GO" id="GO:0007165">
    <property type="term" value="P:signal transduction"/>
    <property type="evidence" value="ECO:0007669"/>
    <property type="project" value="UniProtKB-KW"/>
</dbReference>
<keyword evidence="9" id="KW-0675">Receptor</keyword>